<dbReference type="AlphaFoldDB" id="A0A247ZLC8"/>
<name>A0A247ZLC8_PSESF</name>
<reference evidence="1" key="1">
    <citation type="submission" date="2016-03" db="EMBL/GenBank/DDBJ databases">
        <title>The evolution of Pseudomonas syringe pv. actinidiae in New Zealand.</title>
        <authorList>
            <person name="Butler M.I."/>
            <person name="Taiaroa G."/>
            <person name="Stockwell P."/>
            <person name="Lamont I."/>
            <person name="Poulter R."/>
        </authorList>
    </citation>
    <scope>NUCLEOTIDE SEQUENCE</scope>
    <source>
        <strain evidence="1">SR198</strain>
        <plasmid evidence="1">pMG2_SR198</plasmid>
    </source>
</reference>
<evidence type="ECO:0000313" key="1">
    <source>
        <dbReference type="EMBL" id="AQT46019.1"/>
    </source>
</evidence>
<protein>
    <submittedName>
        <fullName evidence="1">Uncharacterized protein</fullName>
    </submittedName>
</protein>
<proteinExistence type="predicted"/>
<keyword evidence="1" id="KW-0614">Plasmid</keyword>
<accession>A0A247ZLC8</accession>
<organism evidence="1">
    <name type="scientific">Pseudomonas syringae pv. actinidiae</name>
    <dbReference type="NCBI Taxonomy" id="103796"/>
    <lineage>
        <taxon>Bacteria</taxon>
        <taxon>Pseudomonadati</taxon>
        <taxon>Pseudomonadota</taxon>
        <taxon>Gammaproteobacteria</taxon>
        <taxon>Pseudomonadales</taxon>
        <taxon>Pseudomonadaceae</taxon>
        <taxon>Pseudomonas</taxon>
        <taxon>Pseudomonas syringae</taxon>
    </lineage>
</organism>
<geneLocation type="plasmid" evidence="1">
    <name>pMG2_SR198</name>
</geneLocation>
<sequence length="67" mass="7400">MATESYIADGLILGCSISYIADKWARISPTAHSYITDRESYIADLSSRSQPEPMRPGVIQGFESFAQ</sequence>
<dbReference type="EMBL" id="KU950310">
    <property type="protein sequence ID" value="AQT46019.1"/>
    <property type="molecule type" value="Genomic_DNA"/>
</dbReference>